<dbReference type="Proteomes" id="UP000703661">
    <property type="component" value="Unassembled WGS sequence"/>
</dbReference>
<evidence type="ECO:0000313" key="2">
    <source>
        <dbReference type="EMBL" id="KAG0012255.1"/>
    </source>
</evidence>
<dbReference type="AlphaFoldDB" id="A0A9P6SYP4"/>
<protein>
    <submittedName>
        <fullName evidence="2">Uncharacterized protein</fullName>
    </submittedName>
</protein>
<sequence>IPDLSSNQDSVYMEYFFRSIAIRILSAAGVGPWLYGTEIARQIFPKQPDERASKSTLARLNQGTVLTYIRVYDHRSIPA</sequence>
<keyword evidence="1" id="KW-0472">Membrane</keyword>
<comment type="caution">
    <text evidence="2">The sequence shown here is derived from an EMBL/GenBank/DDBJ whole genome shotgun (WGS) entry which is preliminary data.</text>
</comment>
<gene>
    <name evidence="2" type="ORF">BGZ80_000098</name>
</gene>
<evidence type="ECO:0000256" key="1">
    <source>
        <dbReference type="SAM" id="Phobius"/>
    </source>
</evidence>
<feature type="non-terminal residue" evidence="2">
    <location>
        <position position="1"/>
    </location>
</feature>
<proteinExistence type="predicted"/>
<evidence type="ECO:0000313" key="3">
    <source>
        <dbReference type="Proteomes" id="UP000703661"/>
    </source>
</evidence>
<organism evidence="2 3">
    <name type="scientific">Entomortierella chlamydospora</name>
    <dbReference type="NCBI Taxonomy" id="101097"/>
    <lineage>
        <taxon>Eukaryota</taxon>
        <taxon>Fungi</taxon>
        <taxon>Fungi incertae sedis</taxon>
        <taxon>Mucoromycota</taxon>
        <taxon>Mortierellomycotina</taxon>
        <taxon>Mortierellomycetes</taxon>
        <taxon>Mortierellales</taxon>
        <taxon>Mortierellaceae</taxon>
        <taxon>Entomortierella</taxon>
    </lineage>
</organism>
<name>A0A9P6SYP4_9FUNG</name>
<keyword evidence="3" id="KW-1185">Reference proteome</keyword>
<keyword evidence="1" id="KW-0812">Transmembrane</keyword>
<reference evidence="2" key="1">
    <citation type="journal article" date="2020" name="Fungal Divers.">
        <title>Resolving the Mortierellaceae phylogeny through synthesis of multi-gene phylogenetics and phylogenomics.</title>
        <authorList>
            <person name="Vandepol N."/>
            <person name="Liber J."/>
            <person name="Desiro A."/>
            <person name="Na H."/>
            <person name="Kennedy M."/>
            <person name="Barry K."/>
            <person name="Grigoriev I.V."/>
            <person name="Miller A.N."/>
            <person name="O'Donnell K."/>
            <person name="Stajich J.E."/>
            <person name="Bonito G."/>
        </authorList>
    </citation>
    <scope>NUCLEOTIDE SEQUENCE</scope>
    <source>
        <strain evidence="2">NRRL 2769</strain>
    </source>
</reference>
<keyword evidence="1" id="KW-1133">Transmembrane helix</keyword>
<accession>A0A9P6SYP4</accession>
<dbReference type="EMBL" id="JAAAID010001013">
    <property type="protein sequence ID" value="KAG0012255.1"/>
    <property type="molecule type" value="Genomic_DNA"/>
</dbReference>
<feature type="transmembrane region" description="Helical" evidence="1">
    <location>
        <begin position="15"/>
        <end position="36"/>
    </location>
</feature>